<evidence type="ECO:0000313" key="3">
    <source>
        <dbReference type="Proteomes" id="UP001163046"/>
    </source>
</evidence>
<organism evidence="2 3">
    <name type="scientific">Desmophyllum pertusum</name>
    <dbReference type="NCBI Taxonomy" id="174260"/>
    <lineage>
        <taxon>Eukaryota</taxon>
        <taxon>Metazoa</taxon>
        <taxon>Cnidaria</taxon>
        <taxon>Anthozoa</taxon>
        <taxon>Hexacorallia</taxon>
        <taxon>Scleractinia</taxon>
        <taxon>Caryophylliina</taxon>
        <taxon>Caryophylliidae</taxon>
        <taxon>Desmophyllum</taxon>
    </lineage>
</organism>
<protein>
    <submittedName>
        <fullName evidence="2">Uncharacterized protein</fullName>
    </submittedName>
</protein>
<dbReference type="AlphaFoldDB" id="A0A9X0D4I3"/>
<comment type="caution">
    <text evidence="2">The sequence shown here is derived from an EMBL/GenBank/DDBJ whole genome shotgun (WGS) entry which is preliminary data.</text>
</comment>
<accession>A0A9X0D4I3</accession>
<dbReference type="InterPro" id="IPR018625">
    <property type="entry name" value="Pet100"/>
</dbReference>
<dbReference type="Pfam" id="PF09803">
    <property type="entry name" value="Pet100"/>
    <property type="match status" value="1"/>
</dbReference>
<keyword evidence="1" id="KW-0812">Transmembrane</keyword>
<keyword evidence="1" id="KW-1133">Transmembrane helix</keyword>
<name>A0A9X0D4I3_9CNID</name>
<evidence type="ECO:0000256" key="1">
    <source>
        <dbReference type="SAM" id="Phobius"/>
    </source>
</evidence>
<dbReference type="GO" id="GO:0005739">
    <property type="term" value="C:mitochondrion"/>
    <property type="evidence" value="ECO:0007669"/>
    <property type="project" value="InterPro"/>
</dbReference>
<keyword evidence="3" id="KW-1185">Reference proteome</keyword>
<proteinExistence type="predicted"/>
<dbReference type="EMBL" id="MU825876">
    <property type="protein sequence ID" value="KAJ7386595.1"/>
    <property type="molecule type" value="Genomic_DNA"/>
</dbReference>
<reference evidence="2" key="1">
    <citation type="submission" date="2023-01" db="EMBL/GenBank/DDBJ databases">
        <title>Genome assembly of the deep-sea coral Lophelia pertusa.</title>
        <authorList>
            <person name="Herrera S."/>
            <person name="Cordes E."/>
        </authorList>
    </citation>
    <scope>NUCLEOTIDE SEQUENCE</scope>
    <source>
        <strain evidence="2">USNM1676648</strain>
        <tissue evidence="2">Polyp</tissue>
    </source>
</reference>
<dbReference type="Proteomes" id="UP001163046">
    <property type="component" value="Unassembled WGS sequence"/>
</dbReference>
<gene>
    <name evidence="2" type="ORF">OS493_008743</name>
</gene>
<sequence>MATGSKIELGRIVLYVFFPVAIFFYFNMPGSYDDFMTQKKKELFPRKKTAINLQRQWKVLQKPKKNS</sequence>
<dbReference type="OrthoDB" id="18175at2759"/>
<evidence type="ECO:0000313" key="2">
    <source>
        <dbReference type="EMBL" id="KAJ7386595.1"/>
    </source>
</evidence>
<feature type="transmembrane region" description="Helical" evidence="1">
    <location>
        <begin position="12"/>
        <end position="28"/>
    </location>
</feature>
<dbReference type="GO" id="GO:0033617">
    <property type="term" value="P:mitochondrial respiratory chain complex IV assembly"/>
    <property type="evidence" value="ECO:0007669"/>
    <property type="project" value="InterPro"/>
</dbReference>
<keyword evidence="1" id="KW-0472">Membrane</keyword>